<dbReference type="Proteomes" id="UP000240505">
    <property type="component" value="Chromosome"/>
</dbReference>
<accession>A0A2R4C581</accession>
<name>A0A2R4C581_9BURK</name>
<feature type="domain" description="Antitoxin FitA-like ribbon-helix-helix" evidence="1">
    <location>
        <begin position="2"/>
        <end position="39"/>
    </location>
</feature>
<protein>
    <submittedName>
        <fullName evidence="2">DNA-binding protein</fullName>
    </submittedName>
</protein>
<dbReference type="GO" id="GO:0003677">
    <property type="term" value="F:DNA binding"/>
    <property type="evidence" value="ECO:0007669"/>
    <property type="project" value="UniProtKB-KW"/>
</dbReference>
<dbReference type="KEGG" id="masz:C9I28_02415"/>
<dbReference type="OrthoDB" id="2389872at2"/>
<dbReference type="SUPFAM" id="SSF47598">
    <property type="entry name" value="Ribbon-helix-helix"/>
    <property type="match status" value="1"/>
</dbReference>
<dbReference type="InterPro" id="IPR010985">
    <property type="entry name" value="Ribbon_hlx_hlx"/>
</dbReference>
<keyword evidence="3" id="KW-1185">Reference proteome</keyword>
<organism evidence="2 3">
    <name type="scientific">Pseudoduganella armeniaca</name>
    <dbReference type="NCBI Taxonomy" id="2072590"/>
    <lineage>
        <taxon>Bacteria</taxon>
        <taxon>Pseudomonadati</taxon>
        <taxon>Pseudomonadota</taxon>
        <taxon>Betaproteobacteria</taxon>
        <taxon>Burkholderiales</taxon>
        <taxon>Oxalobacteraceae</taxon>
        <taxon>Telluria group</taxon>
        <taxon>Pseudoduganella</taxon>
    </lineage>
</organism>
<reference evidence="2 3" key="1">
    <citation type="submission" date="2018-03" db="EMBL/GenBank/DDBJ databases">
        <title>Massilia armeniaca sp. nov., isolated from desert soil.</title>
        <authorList>
            <person name="Huang H."/>
            <person name="Ren M."/>
        </authorList>
    </citation>
    <scope>NUCLEOTIDE SEQUENCE [LARGE SCALE GENOMIC DNA]</scope>
    <source>
        <strain evidence="2 3">ZMN-3</strain>
    </source>
</reference>
<evidence type="ECO:0000313" key="2">
    <source>
        <dbReference type="EMBL" id="AVR94698.1"/>
    </source>
</evidence>
<dbReference type="Gene3D" id="1.10.1220.10">
    <property type="entry name" value="Met repressor-like"/>
    <property type="match status" value="1"/>
</dbReference>
<dbReference type="RefSeq" id="WP_107140049.1">
    <property type="nucleotide sequence ID" value="NZ_CP028324.1"/>
</dbReference>
<evidence type="ECO:0000313" key="3">
    <source>
        <dbReference type="Proteomes" id="UP000240505"/>
    </source>
</evidence>
<dbReference type="InterPro" id="IPR013321">
    <property type="entry name" value="Arc_rbn_hlx_hlx"/>
</dbReference>
<proteinExistence type="predicted"/>
<gene>
    <name evidence="2" type="ORF">C9I28_02415</name>
</gene>
<dbReference type="AlphaFoldDB" id="A0A2R4C581"/>
<sequence length="68" mass="7689">MAQLLVRDIDEAVVDALKRTAAGNGRSAEAEHREILRSTLTVRPKKRSFKEVLAAMPYFEDDALFDVR</sequence>
<keyword evidence="2" id="KW-0238">DNA-binding</keyword>
<dbReference type="Pfam" id="PF22513">
    <property type="entry name" value="FitA-like_RHH"/>
    <property type="match status" value="1"/>
</dbReference>
<dbReference type="GO" id="GO:0006355">
    <property type="term" value="P:regulation of DNA-templated transcription"/>
    <property type="evidence" value="ECO:0007669"/>
    <property type="project" value="InterPro"/>
</dbReference>
<dbReference type="InterPro" id="IPR053853">
    <property type="entry name" value="FitA-like_RHH"/>
</dbReference>
<evidence type="ECO:0000259" key="1">
    <source>
        <dbReference type="Pfam" id="PF22513"/>
    </source>
</evidence>
<dbReference type="EMBL" id="CP028324">
    <property type="protein sequence ID" value="AVR94698.1"/>
    <property type="molecule type" value="Genomic_DNA"/>
</dbReference>